<dbReference type="GO" id="GO:0016491">
    <property type="term" value="F:oxidoreductase activity"/>
    <property type="evidence" value="ECO:0007669"/>
    <property type="project" value="UniProtKB-KW"/>
</dbReference>
<evidence type="ECO:0008006" key="5">
    <source>
        <dbReference type="Google" id="ProtNLM"/>
    </source>
</evidence>
<dbReference type="SUPFAM" id="SSF51735">
    <property type="entry name" value="NAD(P)-binding Rossmann-fold domains"/>
    <property type="match status" value="1"/>
</dbReference>
<dbReference type="PANTHER" id="PTHR24320:SF148">
    <property type="entry name" value="NAD(P)-BINDING ROSSMANN-FOLD SUPERFAMILY PROTEIN"/>
    <property type="match status" value="1"/>
</dbReference>
<dbReference type="KEGG" id="add:HUW48_17520"/>
<keyword evidence="2" id="KW-0560">Oxidoreductase</keyword>
<accession>A0A7L7LAE0</accession>
<name>A0A7L7LAE0_9BACT</name>
<evidence type="ECO:0000313" key="3">
    <source>
        <dbReference type="EMBL" id="QMU29713.1"/>
    </source>
</evidence>
<evidence type="ECO:0000256" key="1">
    <source>
        <dbReference type="ARBA" id="ARBA00006484"/>
    </source>
</evidence>
<proteinExistence type="inferred from homology"/>
<keyword evidence="4" id="KW-1185">Reference proteome</keyword>
<dbReference type="PANTHER" id="PTHR24320">
    <property type="entry name" value="RETINOL DEHYDROGENASE"/>
    <property type="match status" value="1"/>
</dbReference>
<evidence type="ECO:0000313" key="4">
    <source>
        <dbReference type="Proteomes" id="UP000514509"/>
    </source>
</evidence>
<dbReference type="AlphaFoldDB" id="A0A7L7LAE0"/>
<gene>
    <name evidence="3" type="ORF">HUW48_17520</name>
</gene>
<dbReference type="InterPro" id="IPR036291">
    <property type="entry name" value="NAD(P)-bd_dom_sf"/>
</dbReference>
<evidence type="ECO:0000256" key="2">
    <source>
        <dbReference type="ARBA" id="ARBA00023002"/>
    </source>
</evidence>
<reference evidence="3 4" key="2">
    <citation type="submission" date="2020-08" db="EMBL/GenBank/DDBJ databases">
        <title>Adhaeribacter dokdonensis sp. nov., isolated from the rhizosphere of Elymus tsukushiensis, a plant native to the Dokdo Islands, Republic of Korea.</title>
        <authorList>
            <person name="Ghim S.Y."/>
        </authorList>
    </citation>
    <scope>NUCLEOTIDE SEQUENCE [LARGE SCALE GENOMIC DNA]</scope>
    <source>
        <strain evidence="3 4">KUDC8001</strain>
    </source>
</reference>
<dbReference type="Gene3D" id="3.40.50.720">
    <property type="entry name" value="NAD(P)-binding Rossmann-like Domain"/>
    <property type="match status" value="1"/>
</dbReference>
<dbReference type="RefSeq" id="WP_182412173.1">
    <property type="nucleotide sequence ID" value="NZ_CP055153.1"/>
</dbReference>
<sequence length="99" mass="10415">MQKPIGLGFTAKSNTAEIIVGINLTGKVAIITGGYTCIGLETTQTLAAASTVIMPVRSIQKAQQNLAGIANVELAEMDSMDHTSIMSVIGFLRCFNKQG</sequence>
<protein>
    <recommendedName>
        <fullName evidence="5">SDR family NAD(P)-dependent oxidoreductase</fullName>
    </recommendedName>
</protein>
<dbReference type="EMBL" id="CP055153">
    <property type="protein sequence ID" value="QMU29713.1"/>
    <property type="molecule type" value="Genomic_DNA"/>
</dbReference>
<organism evidence="3 4">
    <name type="scientific">Adhaeribacter radiodurans</name>
    <dbReference type="NCBI Taxonomy" id="2745197"/>
    <lineage>
        <taxon>Bacteria</taxon>
        <taxon>Pseudomonadati</taxon>
        <taxon>Bacteroidota</taxon>
        <taxon>Cytophagia</taxon>
        <taxon>Cytophagales</taxon>
        <taxon>Hymenobacteraceae</taxon>
        <taxon>Adhaeribacter</taxon>
    </lineage>
</organism>
<comment type="similarity">
    <text evidence="1">Belongs to the short-chain dehydrogenases/reductases (SDR) family.</text>
</comment>
<dbReference type="Proteomes" id="UP000514509">
    <property type="component" value="Chromosome"/>
</dbReference>
<reference evidence="3 4" key="1">
    <citation type="submission" date="2020-06" db="EMBL/GenBank/DDBJ databases">
        <authorList>
            <person name="Hwang Y.J."/>
        </authorList>
    </citation>
    <scope>NUCLEOTIDE SEQUENCE [LARGE SCALE GENOMIC DNA]</scope>
    <source>
        <strain evidence="3 4">KUDC8001</strain>
    </source>
</reference>